<proteinExistence type="predicted"/>
<dbReference type="Proteomes" id="UP000238071">
    <property type="component" value="Unassembled WGS sequence"/>
</dbReference>
<dbReference type="InterPro" id="IPR000780">
    <property type="entry name" value="CheR_MeTrfase"/>
</dbReference>
<dbReference type="SUPFAM" id="SSF53335">
    <property type="entry name" value="S-adenosyl-L-methionine-dependent methyltransferases"/>
    <property type="match status" value="1"/>
</dbReference>
<evidence type="ECO:0000259" key="1">
    <source>
        <dbReference type="PROSITE" id="PS50123"/>
    </source>
</evidence>
<keyword evidence="2" id="KW-0489">Methyltransferase</keyword>
<keyword evidence="2" id="KW-0808">Transferase</keyword>
<dbReference type="InterPro" id="IPR050903">
    <property type="entry name" value="Bact_Chemotaxis_MeTrfase"/>
</dbReference>
<dbReference type="PROSITE" id="PS50123">
    <property type="entry name" value="CHER"/>
    <property type="match status" value="1"/>
</dbReference>
<dbReference type="OrthoDB" id="9816309at2"/>
<dbReference type="PANTHER" id="PTHR24422">
    <property type="entry name" value="CHEMOTAXIS PROTEIN METHYLTRANSFERASE"/>
    <property type="match status" value="1"/>
</dbReference>
<protein>
    <submittedName>
        <fullName evidence="2">Chemotaxis protein methyltransferase CheR</fullName>
    </submittedName>
</protein>
<dbReference type="Pfam" id="PF01739">
    <property type="entry name" value="CheR"/>
    <property type="match status" value="1"/>
</dbReference>
<dbReference type="Gene3D" id="3.40.50.150">
    <property type="entry name" value="Vaccinia Virus protein VP39"/>
    <property type="match status" value="1"/>
</dbReference>
<dbReference type="InterPro" id="IPR022641">
    <property type="entry name" value="CheR_N"/>
</dbReference>
<name>A0A2S6H8J0_9GAMM</name>
<dbReference type="PRINTS" id="PR00996">
    <property type="entry name" value="CHERMTFRASE"/>
</dbReference>
<dbReference type="InterPro" id="IPR029063">
    <property type="entry name" value="SAM-dependent_MTases_sf"/>
</dbReference>
<dbReference type="RefSeq" id="WP_104422172.1">
    <property type="nucleotide sequence ID" value="NZ_PTIY01000001.1"/>
</dbReference>
<dbReference type="AlphaFoldDB" id="A0A2S6H8J0"/>
<organism evidence="2 3">
    <name type="scientific">Methylobacter tundripaludum</name>
    <dbReference type="NCBI Taxonomy" id="173365"/>
    <lineage>
        <taxon>Bacteria</taxon>
        <taxon>Pseudomonadati</taxon>
        <taxon>Pseudomonadota</taxon>
        <taxon>Gammaproteobacteria</taxon>
        <taxon>Methylococcales</taxon>
        <taxon>Methylococcaceae</taxon>
        <taxon>Methylobacter</taxon>
    </lineage>
</organism>
<dbReference type="InterPro" id="IPR022642">
    <property type="entry name" value="CheR_C"/>
</dbReference>
<comment type="caution">
    <text evidence="2">The sequence shown here is derived from an EMBL/GenBank/DDBJ whole genome shotgun (WGS) entry which is preliminary data.</text>
</comment>
<dbReference type="GO" id="GO:0008757">
    <property type="term" value="F:S-adenosylmethionine-dependent methyltransferase activity"/>
    <property type="evidence" value="ECO:0007669"/>
    <property type="project" value="InterPro"/>
</dbReference>
<dbReference type="Pfam" id="PF03705">
    <property type="entry name" value="CheR_N"/>
    <property type="match status" value="1"/>
</dbReference>
<evidence type="ECO:0000313" key="2">
    <source>
        <dbReference type="EMBL" id="PPK73788.1"/>
    </source>
</evidence>
<dbReference type="PANTHER" id="PTHR24422:SF8">
    <property type="entry name" value="CHEMOTAXIS PROTEIN"/>
    <property type="match status" value="1"/>
</dbReference>
<sequence>MTVLIKWKNHHIEDVEVNLLLSALKERYGYDFSGYARASLKRRLLALTHEFDVGQLSQLIPILLHDEKVAQTVINSISVPTSEFFRDPGVWYYLRTTILPQLASFPRINIWQAGCGYGQEAYSLAILLHESGLLKRSRIFSSDINPLFLDNAQKGCWPARYKQPWSDNYARAGGSGVFADFFIENKNDIIIRDEFKQPIEFIQHNLVVDDVFKEMQLVVCRNVLLYFGNSLQEQVVNLLTRSLERGGYLLLGRGENIVDLAEKHPQLELLDCSLQLYRKLIGTLDV</sequence>
<dbReference type="EMBL" id="PTIY01000001">
    <property type="protein sequence ID" value="PPK73788.1"/>
    <property type="molecule type" value="Genomic_DNA"/>
</dbReference>
<evidence type="ECO:0000313" key="3">
    <source>
        <dbReference type="Proteomes" id="UP000238071"/>
    </source>
</evidence>
<dbReference type="SUPFAM" id="SSF47757">
    <property type="entry name" value="Chemotaxis receptor methyltransferase CheR, N-terminal domain"/>
    <property type="match status" value="1"/>
</dbReference>
<keyword evidence="3" id="KW-1185">Reference proteome</keyword>
<dbReference type="SMART" id="SM00138">
    <property type="entry name" value="MeTrc"/>
    <property type="match status" value="1"/>
</dbReference>
<feature type="domain" description="CheR-type methyltransferase" evidence="1">
    <location>
        <begin position="12"/>
        <end position="280"/>
    </location>
</feature>
<reference evidence="2 3" key="1">
    <citation type="submission" date="2018-02" db="EMBL/GenBank/DDBJ databases">
        <title>Subsurface microbial communities from deep shales in Ohio and West Virginia, USA.</title>
        <authorList>
            <person name="Wrighton K."/>
        </authorList>
    </citation>
    <scope>NUCLEOTIDE SEQUENCE [LARGE SCALE GENOMIC DNA]</scope>
    <source>
        <strain evidence="2 3">OWC-G53F</strain>
    </source>
</reference>
<accession>A0A2S6H8J0</accession>
<gene>
    <name evidence="2" type="ORF">B0F88_101320</name>
</gene>
<dbReference type="GO" id="GO:0032259">
    <property type="term" value="P:methylation"/>
    <property type="evidence" value="ECO:0007669"/>
    <property type="project" value="UniProtKB-KW"/>
</dbReference>